<dbReference type="Proteomes" id="UP000789901">
    <property type="component" value="Unassembled WGS sequence"/>
</dbReference>
<organism evidence="1 2">
    <name type="scientific">Gigaspora margarita</name>
    <dbReference type="NCBI Taxonomy" id="4874"/>
    <lineage>
        <taxon>Eukaryota</taxon>
        <taxon>Fungi</taxon>
        <taxon>Fungi incertae sedis</taxon>
        <taxon>Mucoromycota</taxon>
        <taxon>Glomeromycotina</taxon>
        <taxon>Glomeromycetes</taxon>
        <taxon>Diversisporales</taxon>
        <taxon>Gigasporaceae</taxon>
        <taxon>Gigaspora</taxon>
    </lineage>
</organism>
<protein>
    <submittedName>
        <fullName evidence="1">28988_t:CDS:1</fullName>
    </submittedName>
</protein>
<dbReference type="EMBL" id="CAJVQB010034747">
    <property type="protein sequence ID" value="CAG8821589.1"/>
    <property type="molecule type" value="Genomic_DNA"/>
</dbReference>
<proteinExistence type="predicted"/>
<reference evidence="1 2" key="1">
    <citation type="submission" date="2021-06" db="EMBL/GenBank/DDBJ databases">
        <authorList>
            <person name="Kallberg Y."/>
            <person name="Tangrot J."/>
            <person name="Rosling A."/>
        </authorList>
    </citation>
    <scope>NUCLEOTIDE SEQUENCE [LARGE SCALE GENOMIC DNA]</scope>
    <source>
        <strain evidence="1 2">120-4 pot B 10/14</strain>
    </source>
</reference>
<feature type="non-terminal residue" evidence="1">
    <location>
        <position position="46"/>
    </location>
</feature>
<keyword evidence="2" id="KW-1185">Reference proteome</keyword>
<name>A0ABN7W8D5_GIGMA</name>
<sequence length="46" mass="5450">QSETHQYPQIQAINQYQMTTQDAQSLDQQFIRFTLPAVDLIEYSFL</sequence>
<evidence type="ECO:0000313" key="2">
    <source>
        <dbReference type="Proteomes" id="UP000789901"/>
    </source>
</evidence>
<evidence type="ECO:0000313" key="1">
    <source>
        <dbReference type="EMBL" id="CAG8821589.1"/>
    </source>
</evidence>
<feature type="non-terminal residue" evidence="1">
    <location>
        <position position="1"/>
    </location>
</feature>
<comment type="caution">
    <text evidence="1">The sequence shown here is derived from an EMBL/GenBank/DDBJ whole genome shotgun (WGS) entry which is preliminary data.</text>
</comment>
<accession>A0ABN7W8D5</accession>
<gene>
    <name evidence="1" type="ORF">GMARGA_LOCUS27864</name>
</gene>